<comment type="catalytic activity">
    <reaction evidence="5">
        <text>a hydroperoxide + L-cysteinyl-[protein] = S-hydroxy-L-cysteinyl-[protein] + an alcohol</text>
        <dbReference type="Rhea" id="RHEA:67124"/>
        <dbReference type="Rhea" id="RHEA-COMP:10131"/>
        <dbReference type="Rhea" id="RHEA-COMP:17193"/>
        <dbReference type="ChEBI" id="CHEBI:29950"/>
        <dbReference type="ChEBI" id="CHEBI:30879"/>
        <dbReference type="ChEBI" id="CHEBI:35924"/>
        <dbReference type="ChEBI" id="CHEBI:61973"/>
    </reaction>
    <physiologicalReaction direction="left-to-right" evidence="5">
        <dbReference type="Rhea" id="RHEA:67125"/>
    </physiologicalReaction>
</comment>
<dbReference type="GO" id="GO:0016684">
    <property type="term" value="F:oxidoreductase activity, acting on peroxide as acceptor"/>
    <property type="evidence" value="ECO:0007669"/>
    <property type="project" value="TreeGrafter"/>
</dbReference>
<name>A0A8J7TFD0_ATRSP</name>
<comment type="similarity">
    <text evidence="2">Belongs to the sestrin family.</text>
</comment>
<evidence type="ECO:0000313" key="7">
    <source>
        <dbReference type="EMBL" id="MBN3321409.1"/>
    </source>
</evidence>
<feature type="region of interest" description="Disordered" evidence="6">
    <location>
        <begin position="354"/>
        <end position="393"/>
    </location>
</feature>
<comment type="subcellular location">
    <subcellularLocation>
        <location evidence="1">Cytoplasm</location>
    </subcellularLocation>
</comment>
<evidence type="ECO:0000256" key="1">
    <source>
        <dbReference type="ARBA" id="ARBA00004496"/>
    </source>
</evidence>
<evidence type="ECO:0000256" key="4">
    <source>
        <dbReference type="ARBA" id="ARBA00023002"/>
    </source>
</evidence>
<evidence type="ECO:0000256" key="5">
    <source>
        <dbReference type="ARBA" id="ARBA00049242"/>
    </source>
</evidence>
<dbReference type="SUPFAM" id="SSF69118">
    <property type="entry name" value="AhpD-like"/>
    <property type="match status" value="1"/>
</dbReference>
<dbReference type="InterPro" id="IPR006730">
    <property type="entry name" value="Sestrin"/>
</dbReference>
<keyword evidence="4" id="KW-0560">Oxidoreductase</keyword>
<feature type="compositionally biased region" description="Basic and acidic residues" evidence="6">
    <location>
        <begin position="364"/>
        <end position="374"/>
    </location>
</feature>
<dbReference type="InterPro" id="IPR029032">
    <property type="entry name" value="AhpD-like"/>
</dbReference>
<evidence type="ECO:0000256" key="3">
    <source>
        <dbReference type="ARBA" id="ARBA00022490"/>
    </source>
</evidence>
<feature type="non-terminal residue" evidence="7">
    <location>
        <position position="1"/>
    </location>
</feature>
<dbReference type="GO" id="GO:0005737">
    <property type="term" value="C:cytoplasm"/>
    <property type="evidence" value="ECO:0007669"/>
    <property type="project" value="UniProtKB-SubCell"/>
</dbReference>
<evidence type="ECO:0000256" key="6">
    <source>
        <dbReference type="SAM" id="MobiDB-lite"/>
    </source>
</evidence>
<evidence type="ECO:0000313" key="8">
    <source>
        <dbReference type="Proteomes" id="UP000736164"/>
    </source>
</evidence>
<comment type="caution">
    <text evidence="7">The sequence shown here is derived from an EMBL/GenBank/DDBJ whole genome shotgun (WGS) entry which is preliminary data.</text>
</comment>
<sequence>MLEMTPVPVSASEWSQAGDRNQAEPCPKPSRSEPVWDSRKFERLCSRDEKERAAALDALSQAVLLCLGTERPGLAEPGESSAKLDKETLLQLLRVSKSCPFRDIREKAAELLHVAEERGVEVPQVLGRGPSFFIPATEIAEEGVQQGEQVLIEAFVSLGRVDHVTMVMGLHPEYLSSFLRAQHYLLQLDGPLPYAWRHYIAIMAAARHQCSYLVQLHASCFLQVGGDPQWLGGLSCVPWKLRSLNELNKLLAHRPWLVTKEHIEALVRPGGEGWCLAELIHAVVLLTHYHSLSSFVFGCGINPEPDHEGGHAFRSPSPHPTDSPATEEGASRPGAGDALQEVEALMRKMRLLQEQEEEASQEEMATRFEREKSESLLVAPSDDSTRPTPATVSCFVEDPDFGYEDFTRRGEQAPPTFRAQDYSWEDHGYSLINRLYPDVGQHLDEKFQVVSNLTYNTMAMHSGVDTYMLRKAVWNYIHCVFGIRYDDYDYGDVNHLLERSLKVYIKTVACYPEKTTRKMYNGFWRHFRHSEKVHVNLILLEARMQAALLYALRAITRYMT</sequence>
<dbReference type="AlphaFoldDB" id="A0A8J7TFD0"/>
<dbReference type="GO" id="GO:0016239">
    <property type="term" value="P:positive regulation of macroautophagy"/>
    <property type="evidence" value="ECO:0007669"/>
    <property type="project" value="TreeGrafter"/>
</dbReference>
<feature type="region of interest" description="Disordered" evidence="6">
    <location>
        <begin position="307"/>
        <end position="336"/>
    </location>
</feature>
<proteinExistence type="inferred from homology"/>
<dbReference type="Pfam" id="PF04636">
    <property type="entry name" value="PA26"/>
    <property type="match status" value="1"/>
</dbReference>
<dbReference type="GO" id="GO:1990253">
    <property type="term" value="P:cellular response to leucine starvation"/>
    <property type="evidence" value="ECO:0007669"/>
    <property type="project" value="TreeGrafter"/>
</dbReference>
<accession>A0A8J7TFD0</accession>
<feature type="non-terminal residue" evidence="7">
    <location>
        <position position="560"/>
    </location>
</feature>
<dbReference type="GO" id="GO:0071233">
    <property type="term" value="P:cellular response to L-leucine"/>
    <property type="evidence" value="ECO:0007669"/>
    <property type="project" value="TreeGrafter"/>
</dbReference>
<reference evidence="7" key="1">
    <citation type="journal article" date="2021" name="Cell">
        <title>Tracing the genetic footprints of vertebrate landing in non-teleost ray-finned fishes.</title>
        <authorList>
            <person name="Bi X."/>
            <person name="Wang K."/>
            <person name="Yang L."/>
            <person name="Pan H."/>
            <person name="Jiang H."/>
            <person name="Wei Q."/>
            <person name="Fang M."/>
            <person name="Yu H."/>
            <person name="Zhu C."/>
            <person name="Cai Y."/>
            <person name="He Y."/>
            <person name="Gan X."/>
            <person name="Zeng H."/>
            <person name="Yu D."/>
            <person name="Zhu Y."/>
            <person name="Jiang H."/>
            <person name="Qiu Q."/>
            <person name="Yang H."/>
            <person name="Zhang Y.E."/>
            <person name="Wang W."/>
            <person name="Zhu M."/>
            <person name="He S."/>
            <person name="Zhang G."/>
        </authorList>
    </citation>
    <scope>NUCLEOTIDE SEQUENCE</scope>
    <source>
        <strain evidence="7">Allg_001</strain>
    </source>
</reference>
<feature type="region of interest" description="Disordered" evidence="6">
    <location>
        <begin position="1"/>
        <end position="34"/>
    </location>
</feature>
<gene>
    <name evidence="7" type="primary">Sesn2</name>
    <name evidence="7" type="ORF">GTO95_0014886</name>
</gene>
<dbReference type="EMBL" id="JAAWVO010054850">
    <property type="protein sequence ID" value="MBN3321409.1"/>
    <property type="molecule type" value="Genomic_DNA"/>
</dbReference>
<dbReference type="PANTHER" id="PTHR12474">
    <property type="entry name" value="P53 REGULATED PA26 NUCLEAR PROTEIN SESTRIN"/>
    <property type="match status" value="1"/>
</dbReference>
<dbReference type="GO" id="GO:0070728">
    <property type="term" value="F:L-leucine binding"/>
    <property type="evidence" value="ECO:0007669"/>
    <property type="project" value="TreeGrafter"/>
</dbReference>
<organism evidence="7 8">
    <name type="scientific">Atractosteus spatula</name>
    <name type="common">Alligator gar</name>
    <name type="synonym">Lepisosteus spatula</name>
    <dbReference type="NCBI Taxonomy" id="7917"/>
    <lineage>
        <taxon>Eukaryota</taxon>
        <taxon>Metazoa</taxon>
        <taxon>Chordata</taxon>
        <taxon>Craniata</taxon>
        <taxon>Vertebrata</taxon>
        <taxon>Euteleostomi</taxon>
        <taxon>Actinopterygii</taxon>
        <taxon>Neopterygii</taxon>
        <taxon>Holostei</taxon>
        <taxon>Semionotiformes</taxon>
        <taxon>Lepisosteidae</taxon>
        <taxon>Atractosteus</taxon>
    </lineage>
</organism>
<dbReference type="GO" id="GO:1904262">
    <property type="term" value="P:negative regulation of TORC1 signaling"/>
    <property type="evidence" value="ECO:0007669"/>
    <property type="project" value="TreeGrafter"/>
</dbReference>
<evidence type="ECO:0000256" key="2">
    <source>
        <dbReference type="ARBA" id="ARBA00008350"/>
    </source>
</evidence>
<dbReference type="Gene3D" id="1.20.1290.10">
    <property type="entry name" value="AhpD-like"/>
    <property type="match status" value="1"/>
</dbReference>
<protein>
    <submittedName>
        <fullName evidence="7">SESN2 protein</fullName>
    </submittedName>
</protein>
<dbReference type="GO" id="GO:0005634">
    <property type="term" value="C:nucleus"/>
    <property type="evidence" value="ECO:0007669"/>
    <property type="project" value="InterPro"/>
</dbReference>
<dbReference type="PANTHER" id="PTHR12474:SF2">
    <property type="entry name" value="SESTRIN-2"/>
    <property type="match status" value="1"/>
</dbReference>
<keyword evidence="3" id="KW-0963">Cytoplasm</keyword>
<dbReference type="GO" id="GO:1901031">
    <property type="term" value="P:regulation of response to reactive oxygen species"/>
    <property type="evidence" value="ECO:0007669"/>
    <property type="project" value="InterPro"/>
</dbReference>
<dbReference type="FunFam" id="1.20.1290.10:FF:000001">
    <property type="entry name" value="Sestrin 1"/>
    <property type="match status" value="1"/>
</dbReference>
<keyword evidence="8" id="KW-1185">Reference proteome</keyword>
<dbReference type="Proteomes" id="UP000736164">
    <property type="component" value="Unassembled WGS sequence"/>
</dbReference>